<dbReference type="CDD" id="cd00200">
    <property type="entry name" value="WD40"/>
    <property type="match status" value="1"/>
</dbReference>
<feature type="repeat" description="WD" evidence="7">
    <location>
        <begin position="415"/>
        <end position="455"/>
    </location>
</feature>
<evidence type="ECO:0000313" key="9">
    <source>
        <dbReference type="EMBL" id="KAG2204422.1"/>
    </source>
</evidence>
<evidence type="ECO:0000256" key="5">
    <source>
        <dbReference type="ARBA" id="ARBA00022833"/>
    </source>
</evidence>
<keyword evidence="5" id="KW-0862">Zinc</keyword>
<dbReference type="SUPFAM" id="SSF57850">
    <property type="entry name" value="RING/U-box"/>
    <property type="match status" value="1"/>
</dbReference>
<proteinExistence type="predicted"/>
<dbReference type="GO" id="GO:0043161">
    <property type="term" value="P:proteasome-mediated ubiquitin-dependent protein catabolic process"/>
    <property type="evidence" value="ECO:0007669"/>
    <property type="project" value="TreeGrafter"/>
</dbReference>
<dbReference type="Gene3D" id="2.130.10.10">
    <property type="entry name" value="YVTN repeat-like/Quinoprotein amine dehydrogenase"/>
    <property type="match status" value="1"/>
</dbReference>
<dbReference type="GO" id="GO:0061630">
    <property type="term" value="F:ubiquitin protein ligase activity"/>
    <property type="evidence" value="ECO:0007669"/>
    <property type="project" value="InterPro"/>
</dbReference>
<feature type="domain" description="RING-type" evidence="8">
    <location>
        <begin position="69"/>
        <end position="107"/>
    </location>
</feature>
<dbReference type="SUPFAM" id="SSF50978">
    <property type="entry name" value="WD40 repeat-like"/>
    <property type="match status" value="1"/>
</dbReference>
<sequence>MSQSNQSNIPLSDPENNRRLVLQPPLRTQQPNSWPSLSSIMALFSGPRSEQDQVENKHGNETIDEELSCPICQDLMNEVFSTNCGHSYCYQCIKAHIEQQTTCPLCRSVLTRAEIHPNFQLNKLAQLRIKALKENNPERHVPIERIVQNSNGDCTSIAKFLSSYLPHKDLVKILETAITNSQETGEDLCCYSDTLMKNTHTILGRKLMDVFSTTMYDLTKFSYFDEVDSLKYTESAATSSIVSSIEFDRDQEFFAMGGVTRQIKIYDYNLIGQKCYSNTLHCPVRSINCLNKISCLSWSPYIKSLIASSDYQGIIDIWDVTTGQKTQKFTEHLSRAWSVDICAKNPDMLASGGDDSTVKVWSLSQNTSLYTLEQNGNVCCAKFSPNNIHHIAVGCADHGVSFYDLRFPNEPVKIFEGHKKAVSYVKWLNDEEIISASIDSTLKLWDVNSTDCKMTFDGHQNEKNFVGLSLNGDWITCGSENNTVYTYHKASQHPVATFDFADNGHDENTPTPDISATFVSSVCWKKGTTEMIAANSKGLVKILEMK</sequence>
<dbReference type="PROSITE" id="PS50082">
    <property type="entry name" value="WD_REPEATS_2"/>
    <property type="match status" value="3"/>
</dbReference>
<comment type="caution">
    <text evidence="9">The sequence shown here is derived from an EMBL/GenBank/DDBJ whole genome shotgun (WGS) entry which is preliminary data.</text>
</comment>
<dbReference type="PANTHER" id="PTHR44080">
    <property type="entry name" value="E3 UBIQUITIN-PROTEIN LIGASE COP1"/>
    <property type="match status" value="1"/>
</dbReference>
<evidence type="ECO:0000256" key="4">
    <source>
        <dbReference type="ARBA" id="ARBA00022771"/>
    </source>
</evidence>
<dbReference type="InterPro" id="IPR018957">
    <property type="entry name" value="Znf_C3HC4_RING-type"/>
</dbReference>
<evidence type="ECO:0000259" key="8">
    <source>
        <dbReference type="PROSITE" id="PS50089"/>
    </source>
</evidence>
<accession>A0A8H7R4R2</accession>
<dbReference type="PROSITE" id="PS00678">
    <property type="entry name" value="WD_REPEATS_1"/>
    <property type="match status" value="1"/>
</dbReference>
<dbReference type="AlphaFoldDB" id="A0A8H7R4R2"/>
<keyword evidence="10" id="KW-1185">Reference proteome</keyword>
<keyword evidence="3" id="KW-0677">Repeat</keyword>
<evidence type="ECO:0000256" key="3">
    <source>
        <dbReference type="ARBA" id="ARBA00022737"/>
    </source>
</evidence>
<dbReference type="InterPro" id="IPR042755">
    <property type="entry name" value="COP1"/>
</dbReference>
<dbReference type="InterPro" id="IPR017907">
    <property type="entry name" value="Znf_RING_CS"/>
</dbReference>
<dbReference type="SMART" id="SM00184">
    <property type="entry name" value="RING"/>
    <property type="match status" value="1"/>
</dbReference>
<dbReference type="InterPro" id="IPR001680">
    <property type="entry name" value="WD40_rpt"/>
</dbReference>
<gene>
    <name evidence="9" type="ORF">INT47_005213</name>
</gene>
<evidence type="ECO:0000256" key="6">
    <source>
        <dbReference type="PROSITE-ProRule" id="PRU00175"/>
    </source>
</evidence>
<dbReference type="GO" id="GO:0008270">
    <property type="term" value="F:zinc ion binding"/>
    <property type="evidence" value="ECO:0007669"/>
    <property type="project" value="UniProtKB-KW"/>
</dbReference>
<keyword evidence="4 6" id="KW-0863">Zinc-finger</keyword>
<dbReference type="InterPro" id="IPR019775">
    <property type="entry name" value="WD40_repeat_CS"/>
</dbReference>
<keyword evidence="2" id="KW-0479">Metal-binding</keyword>
<dbReference type="Gene3D" id="3.30.40.10">
    <property type="entry name" value="Zinc/RING finger domain, C3HC4 (zinc finger)"/>
    <property type="match status" value="1"/>
</dbReference>
<evidence type="ECO:0000256" key="2">
    <source>
        <dbReference type="ARBA" id="ARBA00022723"/>
    </source>
</evidence>
<dbReference type="PROSITE" id="PS50294">
    <property type="entry name" value="WD_REPEATS_REGION"/>
    <property type="match status" value="1"/>
</dbReference>
<evidence type="ECO:0000256" key="1">
    <source>
        <dbReference type="ARBA" id="ARBA00022574"/>
    </source>
</evidence>
<feature type="repeat" description="WD" evidence="7">
    <location>
        <begin position="329"/>
        <end position="371"/>
    </location>
</feature>
<dbReference type="EMBL" id="JAEPRD010000044">
    <property type="protein sequence ID" value="KAG2204422.1"/>
    <property type="molecule type" value="Genomic_DNA"/>
</dbReference>
<protein>
    <recommendedName>
        <fullName evidence="8">RING-type domain-containing protein</fullName>
    </recommendedName>
</protein>
<name>A0A8H7R4R2_9FUNG</name>
<feature type="repeat" description="WD" evidence="7">
    <location>
        <begin position="293"/>
        <end position="328"/>
    </location>
</feature>
<dbReference type="Proteomes" id="UP000603453">
    <property type="component" value="Unassembled WGS sequence"/>
</dbReference>
<dbReference type="InterPro" id="IPR020472">
    <property type="entry name" value="WD40_PAC1"/>
</dbReference>
<dbReference type="InterPro" id="IPR015943">
    <property type="entry name" value="WD40/YVTN_repeat-like_dom_sf"/>
</dbReference>
<keyword evidence="1 7" id="KW-0853">WD repeat</keyword>
<dbReference type="InterPro" id="IPR036322">
    <property type="entry name" value="WD40_repeat_dom_sf"/>
</dbReference>
<dbReference type="PRINTS" id="PR00320">
    <property type="entry name" value="GPROTEINBRPT"/>
</dbReference>
<dbReference type="Pfam" id="PF00400">
    <property type="entry name" value="WD40"/>
    <property type="match status" value="4"/>
</dbReference>
<evidence type="ECO:0000313" key="10">
    <source>
        <dbReference type="Proteomes" id="UP000603453"/>
    </source>
</evidence>
<dbReference type="OrthoDB" id="273771at2759"/>
<dbReference type="SMART" id="SM00320">
    <property type="entry name" value="WD40"/>
    <property type="match status" value="7"/>
</dbReference>
<organism evidence="9 10">
    <name type="scientific">Mucor saturninus</name>
    <dbReference type="NCBI Taxonomy" id="64648"/>
    <lineage>
        <taxon>Eukaryota</taxon>
        <taxon>Fungi</taxon>
        <taxon>Fungi incertae sedis</taxon>
        <taxon>Mucoromycota</taxon>
        <taxon>Mucoromycotina</taxon>
        <taxon>Mucoromycetes</taxon>
        <taxon>Mucorales</taxon>
        <taxon>Mucorineae</taxon>
        <taxon>Mucoraceae</taxon>
        <taxon>Mucor</taxon>
    </lineage>
</organism>
<dbReference type="PROSITE" id="PS00518">
    <property type="entry name" value="ZF_RING_1"/>
    <property type="match status" value="1"/>
</dbReference>
<reference evidence="9" key="1">
    <citation type="submission" date="2020-12" db="EMBL/GenBank/DDBJ databases">
        <title>Metabolic potential, ecology and presence of endohyphal bacteria is reflected in genomic diversity of Mucoromycotina.</title>
        <authorList>
            <person name="Muszewska A."/>
            <person name="Okrasinska A."/>
            <person name="Steczkiewicz K."/>
            <person name="Drgas O."/>
            <person name="Orlowska M."/>
            <person name="Perlinska-Lenart U."/>
            <person name="Aleksandrzak-Piekarczyk T."/>
            <person name="Szatraj K."/>
            <person name="Zielenkiewicz U."/>
            <person name="Pilsyk S."/>
            <person name="Malc E."/>
            <person name="Mieczkowski P."/>
            <person name="Kruszewska J.S."/>
            <person name="Biernat P."/>
            <person name="Pawlowska J."/>
        </authorList>
    </citation>
    <scope>NUCLEOTIDE SEQUENCE</scope>
    <source>
        <strain evidence="9">WA0000017839</strain>
    </source>
</reference>
<dbReference type="InterPro" id="IPR001841">
    <property type="entry name" value="Znf_RING"/>
</dbReference>
<dbReference type="PROSITE" id="PS50089">
    <property type="entry name" value="ZF_RING_2"/>
    <property type="match status" value="1"/>
</dbReference>
<evidence type="ECO:0000256" key="7">
    <source>
        <dbReference type="PROSITE-ProRule" id="PRU00221"/>
    </source>
</evidence>
<dbReference type="InterPro" id="IPR013083">
    <property type="entry name" value="Znf_RING/FYVE/PHD"/>
</dbReference>
<dbReference type="Pfam" id="PF00097">
    <property type="entry name" value="zf-C3HC4"/>
    <property type="match status" value="1"/>
</dbReference>